<reference evidence="4" key="1">
    <citation type="journal article" date="2021" name="bioRxiv">
        <title>Whole Genome Assembly and Annotation of Northern Wild Rice, Zizania palustris L., Supports a Whole Genome Duplication in the Zizania Genus.</title>
        <authorList>
            <person name="Haas M."/>
            <person name="Kono T."/>
            <person name="Macchietto M."/>
            <person name="Millas R."/>
            <person name="McGilp L."/>
            <person name="Shao M."/>
            <person name="Duquette J."/>
            <person name="Hirsch C.N."/>
            <person name="Kimball J."/>
        </authorList>
    </citation>
    <scope>NUCLEOTIDE SEQUENCE</scope>
    <source>
        <tissue evidence="4">Fresh leaf tissue</tissue>
    </source>
</reference>
<keyword evidence="3" id="KW-0812">Transmembrane</keyword>
<dbReference type="Pfam" id="PF00657">
    <property type="entry name" value="Lipase_GDSL"/>
    <property type="match status" value="1"/>
</dbReference>
<sequence>MTSGLANGGGAGAGKVSLRLQYYVVLAGVAVVVVVACLKYTPAAAVAAVGYGFWGGGGPQHQQGEAASGVAVAGSAAVAAAAATTTSSGSSAPPARSPVVIFNFGDSNSDTGGMAAAMGLNIALPEGRTYFRRPTGRLSDGRLVIDFICESLNTPHLSPYMKALGSDFSNGVNFAIGGSTATPGGSSFSLDVQLHQFIFFRTRSIELINQGVRTPIDRDGFRNAIYTIDIGQNDLSAYLHLPL</sequence>
<evidence type="ECO:0000313" key="4">
    <source>
        <dbReference type="EMBL" id="KAG8052200.1"/>
    </source>
</evidence>
<keyword evidence="3" id="KW-1133">Transmembrane helix</keyword>
<evidence type="ECO:0000256" key="3">
    <source>
        <dbReference type="SAM" id="Phobius"/>
    </source>
</evidence>
<dbReference type="Proteomes" id="UP000729402">
    <property type="component" value="Unassembled WGS sequence"/>
</dbReference>
<accession>A0A8J5V6Q3</accession>
<name>A0A8J5V6Q3_ZIZPA</name>
<keyword evidence="5" id="KW-1185">Reference proteome</keyword>
<dbReference type="InterPro" id="IPR001087">
    <property type="entry name" value="GDSL"/>
</dbReference>
<comment type="caution">
    <text evidence="4">The sequence shown here is derived from an EMBL/GenBank/DDBJ whole genome shotgun (WGS) entry which is preliminary data.</text>
</comment>
<keyword evidence="2" id="KW-0325">Glycoprotein</keyword>
<protein>
    <submittedName>
        <fullName evidence="4">Uncharacterized protein</fullName>
    </submittedName>
</protein>
<dbReference type="PANTHER" id="PTHR22835:SF634">
    <property type="entry name" value="EARLY NODULE-SPECIFIC PROTEIN ENOD8"/>
    <property type="match status" value="1"/>
</dbReference>
<evidence type="ECO:0000313" key="5">
    <source>
        <dbReference type="Proteomes" id="UP000729402"/>
    </source>
</evidence>
<evidence type="ECO:0000256" key="2">
    <source>
        <dbReference type="ARBA" id="ARBA00023180"/>
    </source>
</evidence>
<comment type="similarity">
    <text evidence="1">Belongs to the 'GDSL' lipolytic enzyme family.</text>
</comment>
<organism evidence="4 5">
    <name type="scientific">Zizania palustris</name>
    <name type="common">Northern wild rice</name>
    <dbReference type="NCBI Taxonomy" id="103762"/>
    <lineage>
        <taxon>Eukaryota</taxon>
        <taxon>Viridiplantae</taxon>
        <taxon>Streptophyta</taxon>
        <taxon>Embryophyta</taxon>
        <taxon>Tracheophyta</taxon>
        <taxon>Spermatophyta</taxon>
        <taxon>Magnoliopsida</taxon>
        <taxon>Liliopsida</taxon>
        <taxon>Poales</taxon>
        <taxon>Poaceae</taxon>
        <taxon>BOP clade</taxon>
        <taxon>Oryzoideae</taxon>
        <taxon>Oryzeae</taxon>
        <taxon>Zizaniinae</taxon>
        <taxon>Zizania</taxon>
    </lineage>
</organism>
<dbReference type="EMBL" id="JAAALK010000288">
    <property type="protein sequence ID" value="KAG8052200.1"/>
    <property type="molecule type" value="Genomic_DNA"/>
</dbReference>
<dbReference type="GO" id="GO:0016788">
    <property type="term" value="F:hydrolase activity, acting on ester bonds"/>
    <property type="evidence" value="ECO:0007669"/>
    <property type="project" value="InterPro"/>
</dbReference>
<dbReference type="PANTHER" id="PTHR22835">
    <property type="entry name" value="ZINC FINGER FYVE DOMAIN CONTAINING PROTEIN"/>
    <property type="match status" value="1"/>
</dbReference>
<dbReference type="OrthoDB" id="684422at2759"/>
<proteinExistence type="inferred from homology"/>
<gene>
    <name evidence="4" type="ORF">GUJ93_ZPchr0001g32013</name>
</gene>
<evidence type="ECO:0000256" key="1">
    <source>
        <dbReference type="ARBA" id="ARBA00008668"/>
    </source>
</evidence>
<keyword evidence="3" id="KW-0472">Membrane</keyword>
<reference evidence="4" key="2">
    <citation type="submission" date="2021-02" db="EMBL/GenBank/DDBJ databases">
        <authorList>
            <person name="Kimball J.A."/>
            <person name="Haas M.W."/>
            <person name="Macchietto M."/>
            <person name="Kono T."/>
            <person name="Duquette J."/>
            <person name="Shao M."/>
        </authorList>
    </citation>
    <scope>NUCLEOTIDE SEQUENCE</scope>
    <source>
        <tissue evidence="4">Fresh leaf tissue</tissue>
    </source>
</reference>
<dbReference type="AlphaFoldDB" id="A0A8J5V6Q3"/>
<feature type="transmembrane region" description="Helical" evidence="3">
    <location>
        <begin position="20"/>
        <end position="38"/>
    </location>
</feature>